<dbReference type="Pfam" id="PF03250">
    <property type="entry name" value="Tropomodulin"/>
    <property type="match status" value="1"/>
</dbReference>
<keyword evidence="5" id="KW-1185">Reference proteome</keyword>
<dbReference type="GO" id="GO:0005523">
    <property type="term" value="F:tropomyosin binding"/>
    <property type="evidence" value="ECO:0007669"/>
    <property type="project" value="InterPro"/>
</dbReference>
<evidence type="ECO:0000313" key="4">
    <source>
        <dbReference type="EMBL" id="OQR71825.1"/>
    </source>
</evidence>
<keyword evidence="3" id="KW-0206">Cytoskeleton</keyword>
<proteinExistence type="predicted"/>
<dbReference type="OrthoDB" id="2163268at2759"/>
<dbReference type="STRING" id="418985.A0A1V9XE45"/>
<dbReference type="GO" id="GO:0030239">
    <property type="term" value="P:myofibril assembly"/>
    <property type="evidence" value="ECO:0007669"/>
    <property type="project" value="TreeGrafter"/>
</dbReference>
<evidence type="ECO:0000256" key="3">
    <source>
        <dbReference type="ARBA" id="ARBA00023212"/>
    </source>
</evidence>
<dbReference type="PANTHER" id="PTHR10901">
    <property type="entry name" value="TROPOMODULIN"/>
    <property type="match status" value="1"/>
</dbReference>
<dbReference type="GO" id="GO:0030016">
    <property type="term" value="C:myofibril"/>
    <property type="evidence" value="ECO:0007669"/>
    <property type="project" value="TreeGrafter"/>
</dbReference>
<dbReference type="GO" id="GO:0005856">
    <property type="term" value="C:cytoskeleton"/>
    <property type="evidence" value="ECO:0007669"/>
    <property type="project" value="UniProtKB-SubCell"/>
</dbReference>
<dbReference type="GO" id="GO:0051694">
    <property type="term" value="P:pointed-end actin filament capping"/>
    <property type="evidence" value="ECO:0007669"/>
    <property type="project" value="InterPro"/>
</dbReference>
<dbReference type="SMART" id="SM00368">
    <property type="entry name" value="LRR_RI"/>
    <property type="match status" value="1"/>
</dbReference>
<dbReference type="PANTHER" id="PTHR10901:SF6">
    <property type="entry name" value="TROPOMODULIN, ISOFORM N"/>
    <property type="match status" value="1"/>
</dbReference>
<name>A0A1V9XE45_9ACAR</name>
<gene>
    <name evidence="4" type="ORF">BIW11_10755</name>
</gene>
<evidence type="ECO:0000256" key="2">
    <source>
        <dbReference type="ARBA" id="ARBA00022490"/>
    </source>
</evidence>
<dbReference type="EMBL" id="MNPL01013418">
    <property type="protein sequence ID" value="OQR71825.1"/>
    <property type="molecule type" value="Genomic_DNA"/>
</dbReference>
<dbReference type="InParanoid" id="A0A1V9XE45"/>
<dbReference type="AlphaFoldDB" id="A0A1V9XE45"/>
<accession>A0A1V9XE45</accession>
<comment type="caution">
    <text evidence="4">The sequence shown here is derived from an EMBL/GenBank/DDBJ whole genome shotgun (WGS) entry which is preliminary data.</text>
</comment>
<evidence type="ECO:0000256" key="1">
    <source>
        <dbReference type="ARBA" id="ARBA00004245"/>
    </source>
</evidence>
<evidence type="ECO:0000313" key="5">
    <source>
        <dbReference type="Proteomes" id="UP000192247"/>
    </source>
</evidence>
<dbReference type="InterPro" id="IPR004934">
    <property type="entry name" value="TMOD"/>
</dbReference>
<organism evidence="4 5">
    <name type="scientific">Tropilaelaps mercedesae</name>
    <dbReference type="NCBI Taxonomy" id="418985"/>
    <lineage>
        <taxon>Eukaryota</taxon>
        <taxon>Metazoa</taxon>
        <taxon>Ecdysozoa</taxon>
        <taxon>Arthropoda</taxon>
        <taxon>Chelicerata</taxon>
        <taxon>Arachnida</taxon>
        <taxon>Acari</taxon>
        <taxon>Parasitiformes</taxon>
        <taxon>Mesostigmata</taxon>
        <taxon>Gamasina</taxon>
        <taxon>Dermanyssoidea</taxon>
        <taxon>Laelapidae</taxon>
        <taxon>Tropilaelaps</taxon>
    </lineage>
</organism>
<keyword evidence="2" id="KW-0963">Cytoplasm</keyword>
<dbReference type="Gene3D" id="3.80.10.10">
    <property type="entry name" value="Ribonuclease Inhibitor"/>
    <property type="match status" value="1"/>
</dbReference>
<dbReference type="SUPFAM" id="SSF52047">
    <property type="entry name" value="RNI-like"/>
    <property type="match status" value="1"/>
</dbReference>
<dbReference type="GO" id="GO:0007015">
    <property type="term" value="P:actin filament organization"/>
    <property type="evidence" value="ECO:0007669"/>
    <property type="project" value="TreeGrafter"/>
</dbReference>
<dbReference type="InterPro" id="IPR032675">
    <property type="entry name" value="LRR_dom_sf"/>
</dbReference>
<protein>
    <submittedName>
        <fullName evidence="4">Tropomodulin-like</fullName>
    </submittedName>
</protein>
<comment type="subcellular location">
    <subcellularLocation>
        <location evidence="1">Cytoplasm</location>
        <location evidence="1">Cytoskeleton</location>
    </subcellularLocation>
</comment>
<reference evidence="4 5" key="1">
    <citation type="journal article" date="2017" name="Gigascience">
        <title>Draft genome of the honey bee ectoparasitic mite, Tropilaelaps mercedesae, is shaped by the parasitic life history.</title>
        <authorList>
            <person name="Dong X."/>
            <person name="Armstrong S.D."/>
            <person name="Xia D."/>
            <person name="Makepeace B.L."/>
            <person name="Darby A.C."/>
            <person name="Kadowaki T."/>
        </authorList>
    </citation>
    <scope>NUCLEOTIDE SEQUENCE [LARGE SCALE GENOMIC DNA]</scope>
    <source>
        <strain evidence="4">Wuxi-XJTLU</strain>
    </source>
</reference>
<sequence>MESEIRIKGTVIKRRRSQLVEDTNSHMARNEKLAESMLRDMRRYADMDIDELLAKLADTEIEQLSLMVDPDDSMIPPSERLFYVLRRNFRCSYRTSKEPTGPLNRQKLLRFLETYASEQQDIPEVVKYTPGIKKGRVWEPPKKKAADQTADDSIPIELDVDESEALANATTAELVDLAAILGLHSTWATFETLVKAHMPQPLPPLPDNATNPEKTAQKVYNDDDDMVELNWNNITTVKREVFRTLFDGLRRNTNLRALSLANTRLTDSAAEHLLEALKSNTHLRILNVESNYLSGNMLRSVFEAINVTKTITEIRAANQRPSILGSKVEMDIARLVEANHTLLSIGLHLDFADARTRVAVHLKRNLDKGITMRI</sequence>
<dbReference type="FunCoup" id="A0A1V9XE45">
    <property type="interactions" value="312"/>
</dbReference>
<dbReference type="Proteomes" id="UP000192247">
    <property type="component" value="Unassembled WGS sequence"/>
</dbReference>